<sequence length="577" mass="65433">MAAPITLENCYVALLSMAEGFRTSNPPDIKRSVQCLQAILNLPIDHYTMAKTHLQIGQLINKHATNIDIACKHFQDAWQLSRDIPGAEDIMLESIAMLVNIYEKQNEFRTAKEIIAKGIENSANHVWWHCKFLFQIAQIHAKEHDYISSAHVLTSGADYAYISGASYTRILFLLSKGMMQLIGRSYVEAHKAIVSAQQLLEAWQGNNQQKESLTVFFLILQVCHHLNAGKAKSAKSPLKILQQSIQNLSTYDSKSATFSMTDEGGFHWMPKEHMCVLVYLVTVLHSMQAGYMDRVQKYTEKALMQIEKLKMIDNHPLLHTFQLILLEHIAMCRLVMGNRTLAIKETVQAIHICNRDHRLKMRHQPVIHSLLGLYSMSMNVGNTAEFHLRAVLASPVATAELKVLASLNLSIVYLRMARHSELNELLVTLNPDTLQSGSQSVKAACLYVMGLNAFFQNRFNDAKRFLRDTLQMANCEELNRLTSCSLVLLGHIFYALGNCKESMNMVTPAMELASKIPDIHVQLWATSLLNNLYGFFGNNLQAQKADQTHNTFSQHYMNDYYQANQTPEHSYINWTGE</sequence>
<dbReference type="Pfam" id="PF10345">
    <property type="entry name" value="Cohesin_load"/>
    <property type="match status" value="1"/>
</dbReference>
<proteinExistence type="inferred from homology"/>
<evidence type="ECO:0000313" key="12">
    <source>
        <dbReference type="EnsemblMetazoa" id="tetur20g00300.1"/>
    </source>
</evidence>
<dbReference type="EnsemblMetazoa" id="tetur20g00300.1">
    <property type="protein sequence ID" value="tetur20g00300.1"/>
    <property type="gene ID" value="tetur20g00300"/>
</dbReference>
<dbReference type="STRING" id="32264.T1KSP0"/>
<keyword evidence="4" id="KW-0132">Cell division</keyword>
<keyword evidence="7" id="KW-0159">Chromosome partition</keyword>
<protein>
    <recommendedName>
        <fullName evidence="3">MAU2 chromatid cohesion factor homolog</fullName>
    </recommendedName>
    <alternativeName>
        <fullName evidence="11">Cohesin loading complex subunit SCC4 homolog</fullName>
    </alternativeName>
</protein>
<evidence type="ECO:0000313" key="13">
    <source>
        <dbReference type="Proteomes" id="UP000015104"/>
    </source>
</evidence>
<dbReference type="SUPFAM" id="SSF48452">
    <property type="entry name" value="TPR-like"/>
    <property type="match status" value="1"/>
</dbReference>
<evidence type="ECO:0000256" key="7">
    <source>
        <dbReference type="ARBA" id="ARBA00022829"/>
    </source>
</evidence>
<dbReference type="InterPro" id="IPR011990">
    <property type="entry name" value="TPR-like_helical_dom_sf"/>
</dbReference>
<keyword evidence="5" id="KW-0498">Mitosis</keyword>
<keyword evidence="8" id="KW-0539">Nucleus</keyword>
<organism evidence="12 13">
    <name type="scientific">Tetranychus urticae</name>
    <name type="common">Two-spotted spider mite</name>
    <dbReference type="NCBI Taxonomy" id="32264"/>
    <lineage>
        <taxon>Eukaryota</taxon>
        <taxon>Metazoa</taxon>
        <taxon>Ecdysozoa</taxon>
        <taxon>Arthropoda</taxon>
        <taxon>Chelicerata</taxon>
        <taxon>Arachnida</taxon>
        <taxon>Acari</taxon>
        <taxon>Acariformes</taxon>
        <taxon>Trombidiformes</taxon>
        <taxon>Prostigmata</taxon>
        <taxon>Eleutherengona</taxon>
        <taxon>Raphignathae</taxon>
        <taxon>Tetranychoidea</taxon>
        <taxon>Tetranychidae</taxon>
        <taxon>Tetranychus</taxon>
    </lineage>
</organism>
<dbReference type="EMBL" id="CAEY01000505">
    <property type="status" value="NOT_ANNOTATED_CDS"/>
    <property type="molecule type" value="Genomic_DNA"/>
</dbReference>
<dbReference type="PANTHER" id="PTHR21394">
    <property type="entry name" value="MAU2 CHROMATID COHESION FACTOR HOMOLOG"/>
    <property type="match status" value="1"/>
</dbReference>
<evidence type="ECO:0000256" key="3">
    <source>
        <dbReference type="ARBA" id="ARBA00017198"/>
    </source>
</evidence>
<dbReference type="GO" id="GO:0005654">
    <property type="term" value="C:nucleoplasm"/>
    <property type="evidence" value="ECO:0007669"/>
    <property type="project" value="UniProtKB-SubCell"/>
</dbReference>
<dbReference type="eggNOG" id="KOG2300">
    <property type="taxonomic scope" value="Eukaryota"/>
</dbReference>
<evidence type="ECO:0000256" key="11">
    <source>
        <dbReference type="ARBA" id="ARBA00030523"/>
    </source>
</evidence>
<evidence type="ECO:0000256" key="10">
    <source>
        <dbReference type="ARBA" id="ARBA00025632"/>
    </source>
</evidence>
<comment type="similarity">
    <text evidence="2">Belongs to the SCC4/mau-2 family.</text>
</comment>
<evidence type="ECO:0000256" key="1">
    <source>
        <dbReference type="ARBA" id="ARBA00004642"/>
    </source>
</evidence>
<evidence type="ECO:0000256" key="2">
    <source>
        <dbReference type="ARBA" id="ARBA00008585"/>
    </source>
</evidence>
<comment type="subcellular location">
    <subcellularLocation>
        <location evidence="1">Nucleus</location>
        <location evidence="1">Nucleoplasm</location>
    </subcellularLocation>
</comment>
<keyword evidence="13" id="KW-1185">Reference proteome</keyword>
<evidence type="ECO:0000256" key="8">
    <source>
        <dbReference type="ARBA" id="ARBA00023242"/>
    </source>
</evidence>
<dbReference type="OrthoDB" id="5565328at2759"/>
<dbReference type="GO" id="GO:0007059">
    <property type="term" value="P:chromosome segregation"/>
    <property type="evidence" value="ECO:0007669"/>
    <property type="project" value="UniProtKB-KW"/>
</dbReference>
<dbReference type="HOGENOM" id="CLU_030238_0_0_1"/>
<name>T1KSP0_TETUR</name>
<dbReference type="GO" id="GO:0007064">
    <property type="term" value="P:mitotic sister chromatid cohesion"/>
    <property type="evidence" value="ECO:0007669"/>
    <property type="project" value="InterPro"/>
</dbReference>
<dbReference type="Gene3D" id="1.25.40.10">
    <property type="entry name" value="Tetratricopeptide repeat domain"/>
    <property type="match status" value="2"/>
</dbReference>
<dbReference type="InterPro" id="IPR019440">
    <property type="entry name" value="MAU2"/>
</dbReference>
<evidence type="ECO:0000256" key="9">
    <source>
        <dbReference type="ARBA" id="ARBA00023306"/>
    </source>
</evidence>
<evidence type="ECO:0000256" key="5">
    <source>
        <dbReference type="ARBA" id="ARBA00022776"/>
    </source>
</evidence>
<dbReference type="KEGG" id="tut:107367092"/>
<dbReference type="GO" id="GO:0051301">
    <property type="term" value="P:cell division"/>
    <property type="evidence" value="ECO:0007669"/>
    <property type="project" value="UniProtKB-KW"/>
</dbReference>
<keyword evidence="6" id="KW-0802">TPR repeat</keyword>
<reference evidence="12" key="2">
    <citation type="submission" date="2015-06" db="UniProtKB">
        <authorList>
            <consortium name="EnsemblMetazoa"/>
        </authorList>
    </citation>
    <scope>IDENTIFICATION</scope>
</reference>
<evidence type="ECO:0000256" key="4">
    <source>
        <dbReference type="ARBA" id="ARBA00022618"/>
    </source>
</evidence>
<dbReference type="AlphaFoldDB" id="T1KSP0"/>
<accession>T1KSP0</accession>
<comment type="function">
    <text evidence="10">Required for association of the cohesin complex with chromatin during interphase. Plays a role in sister chromatid cohesion and normal progression through prometaphase.</text>
</comment>
<dbReference type="Proteomes" id="UP000015104">
    <property type="component" value="Unassembled WGS sequence"/>
</dbReference>
<keyword evidence="9" id="KW-0131">Cell cycle</keyword>
<dbReference type="OMA" id="QDAWYLS"/>
<gene>
    <name evidence="12" type="primary">107367092</name>
</gene>
<evidence type="ECO:0000256" key="6">
    <source>
        <dbReference type="ARBA" id="ARBA00022803"/>
    </source>
</evidence>
<reference evidence="13" key="1">
    <citation type="submission" date="2011-08" db="EMBL/GenBank/DDBJ databases">
        <authorList>
            <person name="Rombauts S."/>
        </authorList>
    </citation>
    <scope>NUCLEOTIDE SEQUENCE</scope>
    <source>
        <strain evidence="13">London</strain>
    </source>
</reference>